<dbReference type="AlphaFoldDB" id="A0A4C1Y647"/>
<organism evidence="1 2">
    <name type="scientific">Eumeta variegata</name>
    <name type="common">Bagworm moth</name>
    <name type="synonym">Eumeta japonica</name>
    <dbReference type="NCBI Taxonomy" id="151549"/>
    <lineage>
        <taxon>Eukaryota</taxon>
        <taxon>Metazoa</taxon>
        <taxon>Ecdysozoa</taxon>
        <taxon>Arthropoda</taxon>
        <taxon>Hexapoda</taxon>
        <taxon>Insecta</taxon>
        <taxon>Pterygota</taxon>
        <taxon>Neoptera</taxon>
        <taxon>Endopterygota</taxon>
        <taxon>Lepidoptera</taxon>
        <taxon>Glossata</taxon>
        <taxon>Ditrysia</taxon>
        <taxon>Tineoidea</taxon>
        <taxon>Psychidae</taxon>
        <taxon>Oiketicinae</taxon>
        <taxon>Eumeta</taxon>
    </lineage>
</organism>
<name>A0A4C1Y647_EUMVA</name>
<dbReference type="PANTHER" id="PTHR46954">
    <property type="entry name" value="C2H2-TYPE DOMAIN-CONTAINING PROTEIN"/>
    <property type="match status" value="1"/>
</dbReference>
<sequence length="518" mass="59314">MSGYLHPLLFKAWREGFPDKTPKICQQESNLFWTTNKEVFKNDDNAFGKFVSQKINDLKQLAAKKKNQHARFFKQQNVSGGPLTLMEQNSMILLWHYALESRYDAQADSKDTIPDKSQLTCHPTPAQDAIEKKFHWWRVNQIQVFYVGILVLEGSRSIKKSLKCKKNSMKLKNKLANKKRNAEYQKSFRKKRQALIKDVIKNPVVKQQLNVHETVGRPRLEEAQPELLKVLAEIASFGGGADEKCRTEMIRSCRTLDDLVKELEALVPVKLARATNDEHKSHPDGKFCTASIRAIESRLNAWACSVYAGIEINTDGMGRPEVVTYSGPTYVAIRSGKHSSSSARTHSIDLEHLMELTEFQSLAKTDYNSIKPVIIMTVDGGPDENPRFPQVIFHAISHFRKFDLDAIFIITNAPGRSCFNRVERRMAPLSHQLSGLILLYDFFGNHLDDQRRTIDNELELKNFKMAEWYDNEDIDIEKIEVPQEEHKESVIPVIESISECGRVINELIWKAGRNDTAR</sequence>
<dbReference type="PANTHER" id="PTHR46954:SF1">
    <property type="entry name" value="C2H2-TYPE DOMAIN-CONTAINING PROTEIN"/>
    <property type="match status" value="1"/>
</dbReference>
<comment type="caution">
    <text evidence="1">The sequence shown here is derived from an EMBL/GenBank/DDBJ whole genome shotgun (WGS) entry which is preliminary data.</text>
</comment>
<dbReference type="STRING" id="151549.A0A4C1Y647"/>
<gene>
    <name evidence="1" type="ORF">EVAR_54326_1</name>
</gene>
<dbReference type="EMBL" id="BGZK01001087">
    <property type="protein sequence ID" value="GBP70813.1"/>
    <property type="molecule type" value="Genomic_DNA"/>
</dbReference>
<proteinExistence type="predicted"/>
<dbReference type="Proteomes" id="UP000299102">
    <property type="component" value="Unassembled WGS sequence"/>
</dbReference>
<evidence type="ECO:0000313" key="1">
    <source>
        <dbReference type="EMBL" id="GBP70813.1"/>
    </source>
</evidence>
<evidence type="ECO:0000313" key="2">
    <source>
        <dbReference type="Proteomes" id="UP000299102"/>
    </source>
</evidence>
<dbReference type="OrthoDB" id="2433005at2759"/>
<keyword evidence="2" id="KW-1185">Reference proteome</keyword>
<accession>A0A4C1Y647</accession>
<reference evidence="1 2" key="1">
    <citation type="journal article" date="2019" name="Commun. Biol.">
        <title>The bagworm genome reveals a unique fibroin gene that provides high tensile strength.</title>
        <authorList>
            <person name="Kono N."/>
            <person name="Nakamura H."/>
            <person name="Ohtoshi R."/>
            <person name="Tomita M."/>
            <person name="Numata K."/>
            <person name="Arakawa K."/>
        </authorList>
    </citation>
    <scope>NUCLEOTIDE SEQUENCE [LARGE SCALE GENOMIC DNA]</scope>
</reference>
<protein>
    <submittedName>
        <fullName evidence="1">Uncharacterized protein</fullName>
    </submittedName>
</protein>